<evidence type="ECO:0000313" key="1">
    <source>
        <dbReference type="EMBL" id="KAF2097976.1"/>
    </source>
</evidence>
<keyword evidence="2" id="KW-1185">Reference proteome</keyword>
<dbReference type="Pfam" id="PF04672">
    <property type="entry name" value="Methyltransf_19"/>
    <property type="match status" value="1"/>
</dbReference>
<dbReference type="OrthoDB" id="4889334at2759"/>
<reference evidence="1" key="1">
    <citation type="journal article" date="2020" name="Stud. Mycol.">
        <title>101 Dothideomycetes genomes: a test case for predicting lifestyles and emergence of pathogens.</title>
        <authorList>
            <person name="Haridas S."/>
            <person name="Albert R."/>
            <person name="Binder M."/>
            <person name="Bloem J."/>
            <person name="Labutti K."/>
            <person name="Salamov A."/>
            <person name="Andreopoulos B."/>
            <person name="Baker S."/>
            <person name="Barry K."/>
            <person name="Bills G."/>
            <person name="Bluhm B."/>
            <person name="Cannon C."/>
            <person name="Castanera R."/>
            <person name="Culley D."/>
            <person name="Daum C."/>
            <person name="Ezra D."/>
            <person name="Gonzalez J."/>
            <person name="Henrissat B."/>
            <person name="Kuo A."/>
            <person name="Liang C."/>
            <person name="Lipzen A."/>
            <person name="Lutzoni F."/>
            <person name="Magnuson J."/>
            <person name="Mondo S."/>
            <person name="Nolan M."/>
            <person name="Ohm R."/>
            <person name="Pangilinan J."/>
            <person name="Park H.-J."/>
            <person name="Ramirez L."/>
            <person name="Alfaro M."/>
            <person name="Sun H."/>
            <person name="Tritt A."/>
            <person name="Yoshinaga Y."/>
            <person name="Zwiers L.-H."/>
            <person name="Turgeon B."/>
            <person name="Goodwin S."/>
            <person name="Spatafora J."/>
            <person name="Crous P."/>
            <person name="Grigoriev I."/>
        </authorList>
    </citation>
    <scope>NUCLEOTIDE SEQUENCE</scope>
    <source>
        <strain evidence="1">CBS 133067</strain>
    </source>
</reference>
<name>A0A9P4M4Q6_9PEZI</name>
<sequence length="278" mass="31164">MIDETYLSTIIDTSRPHVPCMYDYYLGGQYNSTVDRAAAQKALDAVPTISLMARMNRGFLRRVVRFMARQGVRQFLDIGSGLPTNGNTHEIAQEVLGEANARVVYVDHEEIVKTLGSEILAKDENSAVVIESCLHPQEILDHPDVRQLIDFSQAVGILMISLLHFFSDAQLPVIIDPIRNAACSRSYFAASQFYTPEDGKFRYDEDKGEQVAEQYRAASTNTYGRTEQEIVNKIFKRDGWEMEEPGLANVGAWRVDDGDKVEGDPDDCYILGGLAKKM</sequence>
<dbReference type="EMBL" id="ML978127">
    <property type="protein sequence ID" value="KAF2097976.1"/>
    <property type="molecule type" value="Genomic_DNA"/>
</dbReference>
<evidence type="ECO:0000313" key="2">
    <source>
        <dbReference type="Proteomes" id="UP000799772"/>
    </source>
</evidence>
<dbReference type="Gene3D" id="3.40.50.150">
    <property type="entry name" value="Vaccinia Virus protein VP39"/>
    <property type="match status" value="1"/>
</dbReference>
<dbReference type="Proteomes" id="UP000799772">
    <property type="component" value="Unassembled WGS sequence"/>
</dbReference>
<protein>
    <submittedName>
        <fullName evidence="1">DUF574-domain-containing protein</fullName>
    </submittedName>
</protein>
<proteinExistence type="predicted"/>
<dbReference type="InterPro" id="IPR029063">
    <property type="entry name" value="SAM-dependent_MTases_sf"/>
</dbReference>
<accession>A0A9P4M4Q6</accession>
<dbReference type="InterPro" id="IPR006764">
    <property type="entry name" value="SAM_dep_MeTrfase_SAV2177_type"/>
</dbReference>
<dbReference type="AlphaFoldDB" id="A0A9P4M4Q6"/>
<dbReference type="SUPFAM" id="SSF53335">
    <property type="entry name" value="S-adenosyl-L-methionine-dependent methyltransferases"/>
    <property type="match status" value="1"/>
</dbReference>
<dbReference type="PIRSF" id="PIRSF017393">
    <property type="entry name" value="MTase_SAV2177"/>
    <property type="match status" value="1"/>
</dbReference>
<gene>
    <name evidence="1" type="ORF">NA57DRAFT_76775</name>
</gene>
<comment type="caution">
    <text evidence="1">The sequence shown here is derived from an EMBL/GenBank/DDBJ whole genome shotgun (WGS) entry which is preliminary data.</text>
</comment>
<organism evidence="1 2">
    <name type="scientific">Rhizodiscina lignyota</name>
    <dbReference type="NCBI Taxonomy" id="1504668"/>
    <lineage>
        <taxon>Eukaryota</taxon>
        <taxon>Fungi</taxon>
        <taxon>Dikarya</taxon>
        <taxon>Ascomycota</taxon>
        <taxon>Pezizomycotina</taxon>
        <taxon>Dothideomycetes</taxon>
        <taxon>Pleosporomycetidae</taxon>
        <taxon>Aulographales</taxon>
        <taxon>Rhizodiscinaceae</taxon>
        <taxon>Rhizodiscina</taxon>
    </lineage>
</organism>